<dbReference type="Proteomes" id="UP000180280">
    <property type="component" value="Unassembled WGS sequence"/>
</dbReference>
<evidence type="ECO:0000313" key="3">
    <source>
        <dbReference type="Proteomes" id="UP000180088"/>
    </source>
</evidence>
<dbReference type="OrthoDB" id="530475at2"/>
<keyword evidence="4" id="KW-1185">Reference proteome</keyword>
<dbReference type="Pfam" id="PF06754">
    <property type="entry name" value="PhnG"/>
    <property type="match status" value="1"/>
</dbReference>
<dbReference type="EMBL" id="MKCS01000001">
    <property type="protein sequence ID" value="OHX14617.1"/>
    <property type="molecule type" value="Genomic_DNA"/>
</dbReference>
<dbReference type="GO" id="GO:0015716">
    <property type="term" value="P:organic phosphonate transport"/>
    <property type="evidence" value="ECO:0007669"/>
    <property type="project" value="InterPro"/>
</dbReference>
<name>A0A1S1X587_9NEIS</name>
<sequence length="146" mass="15977">MDTPTRQRWLSVLANSPRPRLESLLSPALPPAEHCQWLRRAETGLVMLQGRSGGTGARFNLGEAAVSRASCQIAGRLGHGWVRGSDGLHAELIAQADALLQDPQQRQRLLSLWITPLEAELAARRESAAREAAASKVEFFTMVRGE</sequence>
<gene>
    <name evidence="2" type="ORF">BI344_14445</name>
    <name evidence="1" type="ORF">BI347_14710</name>
</gene>
<dbReference type="EMBL" id="MKCT01000013">
    <property type="protein sequence ID" value="OHX20715.1"/>
    <property type="molecule type" value="Genomic_DNA"/>
</dbReference>
<accession>A0A1S1X587</accession>
<evidence type="ECO:0000313" key="2">
    <source>
        <dbReference type="EMBL" id="OHX20715.1"/>
    </source>
</evidence>
<dbReference type="Proteomes" id="UP000180088">
    <property type="component" value="Unassembled WGS sequence"/>
</dbReference>
<dbReference type="InterPro" id="IPR009609">
    <property type="entry name" value="Phosphonate_metab_PhnG"/>
</dbReference>
<reference evidence="3 4" key="1">
    <citation type="submission" date="2016-09" db="EMBL/GenBank/DDBJ databases">
        <title>Chromobacterium muskegensis sp. nov., an insecticidal bacterium isolated from Sphagnum bogs.</title>
        <authorList>
            <person name="Sparks M.E."/>
            <person name="Blackburn M.B."/>
            <person name="Gundersen-Rindal D.E."/>
            <person name="Mitchell A."/>
            <person name="Farrar R."/>
            <person name="Kuhar D."/>
        </authorList>
    </citation>
    <scope>NUCLEOTIDE SEQUENCE [LARGE SCALE GENOMIC DNA]</scope>
    <source>
        <strain evidence="2 4">14B-1</strain>
        <strain evidence="1 3">37-2</strain>
    </source>
</reference>
<dbReference type="GO" id="GO:0019634">
    <property type="term" value="P:organic phosphonate metabolic process"/>
    <property type="evidence" value="ECO:0007669"/>
    <property type="project" value="InterPro"/>
</dbReference>
<evidence type="ECO:0000313" key="4">
    <source>
        <dbReference type="Proteomes" id="UP000180280"/>
    </source>
</evidence>
<organism evidence="1 3">
    <name type="scientific">Chromobacterium sphagni</name>
    <dbReference type="NCBI Taxonomy" id="1903179"/>
    <lineage>
        <taxon>Bacteria</taxon>
        <taxon>Pseudomonadati</taxon>
        <taxon>Pseudomonadota</taxon>
        <taxon>Betaproteobacteria</taxon>
        <taxon>Neisseriales</taxon>
        <taxon>Chromobacteriaceae</taxon>
        <taxon>Chromobacterium</taxon>
    </lineage>
</organism>
<dbReference type="GO" id="GO:0016829">
    <property type="term" value="F:lyase activity"/>
    <property type="evidence" value="ECO:0007669"/>
    <property type="project" value="UniProtKB-KW"/>
</dbReference>
<proteinExistence type="predicted"/>
<dbReference type="AlphaFoldDB" id="A0A1S1X587"/>
<protein>
    <submittedName>
        <fullName evidence="1">Phosphonate C-P lyase system protein PhnG</fullName>
    </submittedName>
</protein>
<keyword evidence="1" id="KW-0456">Lyase</keyword>
<dbReference type="NCBIfam" id="TIGR03293">
    <property type="entry name" value="PhnG_redo"/>
    <property type="match status" value="1"/>
</dbReference>
<dbReference type="RefSeq" id="WP_071112349.1">
    <property type="nucleotide sequence ID" value="NZ_MKCS01000001.1"/>
</dbReference>
<dbReference type="STRING" id="1903179.BI347_14710"/>
<evidence type="ECO:0000313" key="1">
    <source>
        <dbReference type="EMBL" id="OHX14617.1"/>
    </source>
</evidence>
<comment type="caution">
    <text evidence="1">The sequence shown here is derived from an EMBL/GenBank/DDBJ whole genome shotgun (WGS) entry which is preliminary data.</text>
</comment>